<keyword evidence="1" id="KW-0812">Transmembrane</keyword>
<keyword evidence="3" id="KW-1185">Reference proteome</keyword>
<feature type="transmembrane region" description="Helical" evidence="1">
    <location>
        <begin position="99"/>
        <end position="120"/>
    </location>
</feature>
<dbReference type="InterPro" id="IPR021414">
    <property type="entry name" value="DUF3054"/>
</dbReference>
<organism evidence="2 3">
    <name type="scientific">Gulosibacter macacae</name>
    <dbReference type="NCBI Taxonomy" id="2488791"/>
    <lineage>
        <taxon>Bacteria</taxon>
        <taxon>Bacillati</taxon>
        <taxon>Actinomycetota</taxon>
        <taxon>Actinomycetes</taxon>
        <taxon>Micrococcales</taxon>
        <taxon>Microbacteriaceae</taxon>
        <taxon>Gulosibacter</taxon>
    </lineage>
</organism>
<reference evidence="2 3" key="1">
    <citation type="submission" date="2018-11" db="EMBL/GenBank/DDBJ databases">
        <title>YIM 102482-1 draft genome.</title>
        <authorList>
            <person name="Li G."/>
            <person name="Jiang Y."/>
        </authorList>
    </citation>
    <scope>NUCLEOTIDE SEQUENCE [LARGE SCALE GENOMIC DNA]</scope>
    <source>
        <strain evidence="2 3">YIM 102482-1</strain>
    </source>
</reference>
<dbReference type="Proteomes" id="UP000274391">
    <property type="component" value="Unassembled WGS sequence"/>
</dbReference>
<gene>
    <name evidence="2" type="ORF">EG850_04470</name>
</gene>
<name>A0A3P3VXP2_9MICO</name>
<dbReference type="Pfam" id="PF11255">
    <property type="entry name" value="DUF3054"/>
    <property type="match status" value="1"/>
</dbReference>
<feature type="transmembrane region" description="Helical" evidence="1">
    <location>
        <begin position="71"/>
        <end position="93"/>
    </location>
</feature>
<evidence type="ECO:0000313" key="2">
    <source>
        <dbReference type="EMBL" id="RRJ87561.1"/>
    </source>
</evidence>
<comment type="caution">
    <text evidence="2">The sequence shown here is derived from an EMBL/GenBank/DDBJ whole genome shotgun (WGS) entry which is preliminary data.</text>
</comment>
<dbReference type="EMBL" id="RQVS01000004">
    <property type="protein sequence ID" value="RRJ87561.1"/>
    <property type="molecule type" value="Genomic_DNA"/>
</dbReference>
<dbReference type="RefSeq" id="WP_124970578.1">
    <property type="nucleotide sequence ID" value="NZ_RQVS01000004.1"/>
</dbReference>
<protein>
    <submittedName>
        <fullName evidence="2">DUF3054 domain-containing protein</fullName>
    </submittedName>
</protein>
<feature type="transmembrane region" description="Helical" evidence="1">
    <location>
        <begin position="43"/>
        <end position="64"/>
    </location>
</feature>
<evidence type="ECO:0000256" key="1">
    <source>
        <dbReference type="SAM" id="Phobius"/>
    </source>
</evidence>
<keyword evidence="1" id="KW-0472">Membrane</keyword>
<dbReference type="AlphaFoldDB" id="A0A3P3VXP2"/>
<feature type="transmembrane region" description="Helical" evidence="1">
    <location>
        <begin position="12"/>
        <end position="31"/>
    </location>
</feature>
<dbReference type="OrthoDB" id="3698172at2"/>
<keyword evidence="1" id="KW-1133">Transmembrane helix</keyword>
<accession>A0A3P3VXP2</accession>
<evidence type="ECO:0000313" key="3">
    <source>
        <dbReference type="Proteomes" id="UP000274391"/>
    </source>
</evidence>
<sequence length="130" mass="14124">MQFLRAAYTHKSWIPFVTDFILVIVFAALGRAAHEGGLGPLEILGTAAPFLGALVLAWVIVLVTRLQPSKFWPAGVIVWVVTVTSGLALRILFGDTAALPFVLVATGVLAVFLLLPRLLLHRRDANEPRD</sequence>
<proteinExistence type="predicted"/>